<evidence type="ECO:0000256" key="2">
    <source>
        <dbReference type="SAM" id="MobiDB-lite"/>
    </source>
</evidence>
<feature type="compositionally biased region" description="Low complexity" evidence="2">
    <location>
        <begin position="959"/>
        <end position="971"/>
    </location>
</feature>
<feature type="region of interest" description="Disordered" evidence="2">
    <location>
        <begin position="935"/>
        <end position="971"/>
    </location>
</feature>
<dbReference type="SUPFAM" id="SSF53098">
    <property type="entry name" value="Ribonuclease H-like"/>
    <property type="match status" value="1"/>
</dbReference>
<sequence>MQMIRDNQFDGRIQSYPHQHVADFLEISNLFQYGENQEEAVMLRTFPFSLSGEAKTWLNELDEGTIALWNEMREVFISRYFTPTKFKRLLNKIHRFHQINHETLIDAWLCIKEMLRTCYEHGLAKGIIIQIFYRGLDDPTQGILDAIGIFLYKTPNEAFKILEDKHKEFDLLKWDQDSAHMVATSKVPMLKPGEYEIWMMRIEQYIQMIDYALWEVIENGATLPKTTIVEGVVIVMPITTAEEKAQRRLEVKARSTLMMGIPNEHQLKFNSIKDSKKLLEAIEKGFGGNADTKKTQRNLLKQQYENFTALSSKMLDQTFDRFQNLVSQLELLDEKLSQEDVNKKLLRSLSPEWNTHVVMWRNKADLDTMSMDDLYNNLNVYEPEVKGMSRSSSSTQNMAFMSSSNNNTSSTNEVVKTTHGVSTASTQVNATNSTNIDNLSDAVICAFLASQPNSPQLVHEDLQQIHPDDIEEMDLRWQMTMLTMRARRFLKNTGRSLLLMAMRLLVLISPKWSATTATRGDILLGKEGPNYALMAFSSSNPDSEVSNDSICSKSCLETVELLKSQNDQLLKDLKKSELMVLGEITIRELKKKLKTIQKEKDGIQLNVDKFEHESKSLNKLIKCQIVDNCKKGLGYENYNAVPPPYTGNFMPPTPNLSFTGLDEFANESVVENYKAMSSEEEPKVVRKHDDAPVIEEWVSDDEEEDVSQPKNEKKTVRPSIVQKEFVKSKQQEKTARNTVKQVEQHRQNTHSPRGNQRNWNNMMSQKLGSNFEMFNKAWNMSYLTDYKEIDGGYVAFRGGGEGNPKEGENHRNRNETSGILKSFITRIENLVDHKVKVIRCDNGTEFKNREMNQFCEMKGILRQFNVAKTPQQNRVAEKGNRTLIDGLKPLSINSRTRIVVEYLHNRFSESTLNVLVSGPDWLYDMDVLTRTDELDDGKKVDEDPRKDSECKDQEKEDNVNSTNNVNTAGNVNTVSSTVNAAGTNEVNVVVAVNEPIWITYNPSQFLIKTTRIHKDHPLDQVIGDLQSATQTRKMSKNLEEHGFEEPKKVIHALKDPSWIEAMHEELLQFKLQEVWTLVDLPNGKRAIGSKWVFRNKKGRKGNYSTTDLRKYSKCNDQEKEDNVNSTNNVNAASTNKVNAIGGKTSFELPFDPNMPALEDYNIFDFLRDDEDDGAEADMNNLDTTIQVSPNPTIRIHKDHPLDQVIRDFQSATQQERCQRIWRNMGLLVLFNNKQPIKTIKTACLLVFYHRKNPKKVIHALKDPSWIEAMQEELLQFMLQEVWTLVGLPNGKRAIGSKWGFKNKKDERIRNKARLVVQGYTQEEGIDYDEVFAPVARIKAIRLFLAYASFKDFMVYQMDVKSAFLYGKIQEEVYVCQPPGFEDPNFPNRVTRLKKHCMDYIKLLELEVKTESTPMETQKPLLKDEDGEEVDVHIYQVNPKVSHLQAVKRIFRYLKGQPKLGLWYPKDSPFDLVTYTNSDYAGASIDRKSTTGGCQFLGCRLISWQCKKQTVVANSTTEAEYVAASSCCGQLYLTLLGNAKKSVKLMMEKLFKMELELMLFWSTVKAKTINGEEQLHALVDGKKIIITESSVRSDLQLADKGGIDCLPNYTIFEQLTLMGYENISQKLTFYKPFFSPQWKFIIHTILQCLSPKTTTWNEFSSTMASAIICLAKNQKFIFSKFIFESMIRNLDNVSGKFLMYPRFVQVFLEQQLKGMVTHNRIYIAPSYTKKIFRNMRRVGKGFSGRVTPLFQTMVVQNQAELGECSVIPNDPHHTPTITQPSTSQPQNTQKPRKPTRQNTQVPQPSDSTKNITDEAVHKELGDSLVRVATTASSLKAEQDSGNIDKTQSKATPTESNSGGGLRCQEAIGDTIAQTRFENVLDLEKTKTTQQNEITSLKRRVNKLEKKDKSRSHKLKRLYKVGLTTRVESFNDEESLGEYASKQGRIDAIDADEEITLVSVQNVDEKMFDVNVLDGEEAINTTKLIFDAAQVSATSDKVSTASAATTVNAATTTTADDLTLAQALQELKSTKPKVKGVAFREQGISTRTRRVVY</sequence>
<dbReference type="PANTHER" id="PTHR11439:SF495">
    <property type="entry name" value="REVERSE TRANSCRIPTASE, RNA-DEPENDENT DNA POLYMERASE-RELATED"/>
    <property type="match status" value="1"/>
</dbReference>
<proteinExistence type="predicted"/>
<dbReference type="CDD" id="cd09272">
    <property type="entry name" value="RNase_HI_RT_Ty1"/>
    <property type="match status" value="1"/>
</dbReference>
<feature type="coiled-coil region" evidence="1">
    <location>
        <begin position="559"/>
        <end position="613"/>
    </location>
</feature>
<evidence type="ECO:0000313" key="5">
    <source>
        <dbReference type="Proteomes" id="UP001151760"/>
    </source>
</evidence>
<feature type="compositionally biased region" description="Basic and acidic residues" evidence="2">
    <location>
        <begin position="935"/>
        <end position="958"/>
    </location>
</feature>
<dbReference type="Pfam" id="PF14223">
    <property type="entry name" value="Retrotran_gag_2"/>
    <property type="match status" value="1"/>
</dbReference>
<dbReference type="Pfam" id="PF03732">
    <property type="entry name" value="Retrotrans_gag"/>
    <property type="match status" value="1"/>
</dbReference>
<evidence type="ECO:0000313" key="4">
    <source>
        <dbReference type="EMBL" id="GJT06459.1"/>
    </source>
</evidence>
<dbReference type="EMBL" id="BQNB010012670">
    <property type="protein sequence ID" value="GJT06459.1"/>
    <property type="molecule type" value="Genomic_DNA"/>
</dbReference>
<feature type="compositionally biased region" description="Basic and acidic residues" evidence="2">
    <location>
        <begin position="724"/>
        <end position="735"/>
    </location>
</feature>
<dbReference type="InterPro" id="IPR001584">
    <property type="entry name" value="Integrase_cat-core"/>
</dbReference>
<keyword evidence="5" id="KW-1185">Reference proteome</keyword>
<feature type="compositionally biased region" description="Polar residues" evidence="2">
    <location>
        <begin position="1831"/>
        <end position="1855"/>
    </location>
</feature>
<dbReference type="PANTHER" id="PTHR11439">
    <property type="entry name" value="GAG-POL-RELATED RETROTRANSPOSON"/>
    <property type="match status" value="1"/>
</dbReference>
<dbReference type="InterPro" id="IPR005162">
    <property type="entry name" value="Retrotrans_gag_dom"/>
</dbReference>
<feature type="compositionally biased region" description="Low complexity" evidence="2">
    <location>
        <begin position="1773"/>
        <end position="1788"/>
    </location>
</feature>
<organism evidence="4 5">
    <name type="scientific">Tanacetum coccineum</name>
    <dbReference type="NCBI Taxonomy" id="301880"/>
    <lineage>
        <taxon>Eukaryota</taxon>
        <taxon>Viridiplantae</taxon>
        <taxon>Streptophyta</taxon>
        <taxon>Embryophyta</taxon>
        <taxon>Tracheophyta</taxon>
        <taxon>Spermatophyta</taxon>
        <taxon>Magnoliopsida</taxon>
        <taxon>eudicotyledons</taxon>
        <taxon>Gunneridae</taxon>
        <taxon>Pentapetalae</taxon>
        <taxon>asterids</taxon>
        <taxon>campanulids</taxon>
        <taxon>Asterales</taxon>
        <taxon>Asteraceae</taxon>
        <taxon>Asteroideae</taxon>
        <taxon>Anthemideae</taxon>
        <taxon>Anthemidinae</taxon>
        <taxon>Tanacetum</taxon>
    </lineage>
</organism>
<gene>
    <name evidence="4" type="ORF">Tco_0840921</name>
</gene>
<feature type="domain" description="Integrase catalytic" evidence="3">
    <location>
        <begin position="762"/>
        <end position="887"/>
    </location>
</feature>
<dbReference type="Proteomes" id="UP001151760">
    <property type="component" value="Unassembled WGS sequence"/>
</dbReference>
<dbReference type="InterPro" id="IPR012337">
    <property type="entry name" value="RNaseH-like_sf"/>
</dbReference>
<reference evidence="4" key="2">
    <citation type="submission" date="2022-01" db="EMBL/GenBank/DDBJ databases">
        <authorList>
            <person name="Yamashiro T."/>
            <person name="Shiraishi A."/>
            <person name="Satake H."/>
            <person name="Nakayama K."/>
        </authorList>
    </citation>
    <scope>NUCLEOTIDE SEQUENCE</scope>
</reference>
<comment type="caution">
    <text evidence="4">The sequence shown here is derived from an EMBL/GenBank/DDBJ whole genome shotgun (WGS) entry which is preliminary data.</text>
</comment>
<feature type="compositionally biased region" description="Acidic residues" evidence="2">
    <location>
        <begin position="697"/>
        <end position="706"/>
    </location>
</feature>
<reference evidence="4" key="1">
    <citation type="journal article" date="2022" name="Int. J. Mol. Sci.">
        <title>Draft Genome of Tanacetum Coccineum: Genomic Comparison of Closely Related Tanacetum-Family Plants.</title>
        <authorList>
            <person name="Yamashiro T."/>
            <person name="Shiraishi A."/>
            <person name="Nakayama K."/>
            <person name="Satake H."/>
        </authorList>
    </citation>
    <scope>NUCLEOTIDE SEQUENCE</scope>
</reference>
<protein>
    <submittedName>
        <fullName evidence="4">Ribonuclease H-like domain-containing protein</fullName>
    </submittedName>
</protein>
<feature type="region of interest" description="Disordered" evidence="2">
    <location>
        <begin position="697"/>
        <end position="761"/>
    </location>
</feature>
<evidence type="ECO:0000259" key="3">
    <source>
        <dbReference type="PROSITE" id="PS50994"/>
    </source>
</evidence>
<accession>A0ABQ5B0M0</accession>
<feature type="region of interest" description="Disordered" evidence="2">
    <location>
        <begin position="1764"/>
        <end position="1811"/>
    </location>
</feature>
<name>A0ABQ5B0M0_9ASTR</name>
<dbReference type="InterPro" id="IPR036397">
    <property type="entry name" value="RNaseH_sf"/>
</dbReference>
<dbReference type="Pfam" id="PF07727">
    <property type="entry name" value="RVT_2"/>
    <property type="match status" value="1"/>
</dbReference>
<evidence type="ECO:0000256" key="1">
    <source>
        <dbReference type="SAM" id="Coils"/>
    </source>
</evidence>
<dbReference type="PROSITE" id="PS50994">
    <property type="entry name" value="INTEGRASE"/>
    <property type="match status" value="1"/>
</dbReference>
<feature type="compositionally biased region" description="Polar residues" evidence="2">
    <location>
        <begin position="1795"/>
        <end position="1809"/>
    </location>
</feature>
<feature type="compositionally biased region" description="Polar residues" evidence="2">
    <location>
        <begin position="749"/>
        <end position="761"/>
    </location>
</feature>
<feature type="coiled-coil region" evidence="1">
    <location>
        <begin position="1878"/>
        <end position="1905"/>
    </location>
</feature>
<keyword evidence="1" id="KW-0175">Coiled coil</keyword>
<dbReference type="InterPro" id="IPR013103">
    <property type="entry name" value="RVT_2"/>
</dbReference>
<feature type="region of interest" description="Disordered" evidence="2">
    <location>
        <begin position="1831"/>
        <end position="1861"/>
    </location>
</feature>
<dbReference type="Gene3D" id="3.30.420.10">
    <property type="entry name" value="Ribonuclease H-like superfamily/Ribonuclease H"/>
    <property type="match status" value="1"/>
</dbReference>